<keyword evidence="1" id="KW-0732">Signal</keyword>
<protein>
    <submittedName>
        <fullName evidence="2">Uncharacterized protein</fullName>
    </submittedName>
</protein>
<organism evidence="2">
    <name type="scientific">Arundo donax</name>
    <name type="common">Giant reed</name>
    <name type="synonym">Donax arundinaceus</name>
    <dbReference type="NCBI Taxonomy" id="35708"/>
    <lineage>
        <taxon>Eukaryota</taxon>
        <taxon>Viridiplantae</taxon>
        <taxon>Streptophyta</taxon>
        <taxon>Embryophyta</taxon>
        <taxon>Tracheophyta</taxon>
        <taxon>Spermatophyta</taxon>
        <taxon>Magnoliopsida</taxon>
        <taxon>Liliopsida</taxon>
        <taxon>Poales</taxon>
        <taxon>Poaceae</taxon>
        <taxon>PACMAD clade</taxon>
        <taxon>Arundinoideae</taxon>
        <taxon>Arundineae</taxon>
        <taxon>Arundo</taxon>
    </lineage>
</organism>
<accession>A0A0A9D4H3</accession>
<dbReference type="EMBL" id="GBRH01214386">
    <property type="protein sequence ID" value="JAD83509.1"/>
    <property type="molecule type" value="Transcribed_RNA"/>
</dbReference>
<evidence type="ECO:0000313" key="2">
    <source>
        <dbReference type="EMBL" id="JAD83509.1"/>
    </source>
</evidence>
<reference evidence="2" key="2">
    <citation type="journal article" date="2015" name="Data Brief">
        <title>Shoot transcriptome of the giant reed, Arundo donax.</title>
        <authorList>
            <person name="Barrero R.A."/>
            <person name="Guerrero F.D."/>
            <person name="Moolhuijzen P."/>
            <person name="Goolsby J.A."/>
            <person name="Tidwell J."/>
            <person name="Bellgard S.E."/>
            <person name="Bellgard M.I."/>
        </authorList>
    </citation>
    <scope>NUCLEOTIDE SEQUENCE</scope>
    <source>
        <tissue evidence="2">Shoot tissue taken approximately 20 cm above the soil surface</tissue>
    </source>
</reference>
<feature type="chain" id="PRO_5002046268" evidence="1">
    <location>
        <begin position="22"/>
        <end position="44"/>
    </location>
</feature>
<evidence type="ECO:0000256" key="1">
    <source>
        <dbReference type="SAM" id="SignalP"/>
    </source>
</evidence>
<sequence length="44" mass="5002">MQVHACKVSSLFCLLSYEIQCSLIWVLSANTPKAILNKNFIFVK</sequence>
<reference evidence="2" key="1">
    <citation type="submission" date="2014-09" db="EMBL/GenBank/DDBJ databases">
        <authorList>
            <person name="Magalhaes I.L.F."/>
            <person name="Oliveira U."/>
            <person name="Santos F.R."/>
            <person name="Vidigal T.H.D.A."/>
            <person name="Brescovit A.D."/>
            <person name="Santos A.J."/>
        </authorList>
    </citation>
    <scope>NUCLEOTIDE SEQUENCE</scope>
    <source>
        <tissue evidence="2">Shoot tissue taken approximately 20 cm above the soil surface</tissue>
    </source>
</reference>
<proteinExistence type="predicted"/>
<name>A0A0A9D4H3_ARUDO</name>
<feature type="signal peptide" evidence="1">
    <location>
        <begin position="1"/>
        <end position="21"/>
    </location>
</feature>
<dbReference type="AlphaFoldDB" id="A0A0A9D4H3"/>